<accession>A0ACB9IYD6</accession>
<evidence type="ECO:0000313" key="1">
    <source>
        <dbReference type="EMBL" id="KAI3812856.1"/>
    </source>
</evidence>
<gene>
    <name evidence="1" type="ORF">L1987_17569</name>
</gene>
<dbReference type="EMBL" id="CM042023">
    <property type="protein sequence ID" value="KAI3812856.1"/>
    <property type="molecule type" value="Genomic_DNA"/>
</dbReference>
<keyword evidence="2" id="KW-1185">Reference proteome</keyword>
<organism evidence="1 2">
    <name type="scientific">Smallanthus sonchifolius</name>
    <dbReference type="NCBI Taxonomy" id="185202"/>
    <lineage>
        <taxon>Eukaryota</taxon>
        <taxon>Viridiplantae</taxon>
        <taxon>Streptophyta</taxon>
        <taxon>Embryophyta</taxon>
        <taxon>Tracheophyta</taxon>
        <taxon>Spermatophyta</taxon>
        <taxon>Magnoliopsida</taxon>
        <taxon>eudicotyledons</taxon>
        <taxon>Gunneridae</taxon>
        <taxon>Pentapetalae</taxon>
        <taxon>asterids</taxon>
        <taxon>campanulids</taxon>
        <taxon>Asterales</taxon>
        <taxon>Asteraceae</taxon>
        <taxon>Asteroideae</taxon>
        <taxon>Heliantheae alliance</taxon>
        <taxon>Millerieae</taxon>
        <taxon>Smallanthus</taxon>
    </lineage>
</organism>
<reference evidence="2" key="1">
    <citation type="journal article" date="2022" name="Mol. Ecol. Resour.">
        <title>The genomes of chicory, endive, great burdock and yacon provide insights into Asteraceae palaeo-polyploidization history and plant inulin production.</title>
        <authorList>
            <person name="Fan W."/>
            <person name="Wang S."/>
            <person name="Wang H."/>
            <person name="Wang A."/>
            <person name="Jiang F."/>
            <person name="Liu H."/>
            <person name="Zhao H."/>
            <person name="Xu D."/>
            <person name="Zhang Y."/>
        </authorList>
    </citation>
    <scope>NUCLEOTIDE SEQUENCE [LARGE SCALE GENOMIC DNA]</scope>
    <source>
        <strain evidence="2">cv. Yunnan</strain>
    </source>
</reference>
<protein>
    <submittedName>
        <fullName evidence="1">Uncharacterized protein</fullName>
    </submittedName>
</protein>
<name>A0ACB9IYD6_9ASTR</name>
<dbReference type="Proteomes" id="UP001056120">
    <property type="component" value="Linkage Group LG06"/>
</dbReference>
<comment type="caution">
    <text evidence="1">The sequence shown here is derived from an EMBL/GenBank/DDBJ whole genome shotgun (WGS) entry which is preliminary data.</text>
</comment>
<reference evidence="1 2" key="2">
    <citation type="journal article" date="2022" name="Mol. Ecol. Resour.">
        <title>The genomes of chicory, endive, great burdock and yacon provide insights into Asteraceae paleo-polyploidization history and plant inulin production.</title>
        <authorList>
            <person name="Fan W."/>
            <person name="Wang S."/>
            <person name="Wang H."/>
            <person name="Wang A."/>
            <person name="Jiang F."/>
            <person name="Liu H."/>
            <person name="Zhao H."/>
            <person name="Xu D."/>
            <person name="Zhang Y."/>
        </authorList>
    </citation>
    <scope>NUCLEOTIDE SEQUENCE [LARGE SCALE GENOMIC DNA]</scope>
    <source>
        <strain evidence="2">cv. Yunnan</strain>
        <tissue evidence="1">Leaves</tissue>
    </source>
</reference>
<proteinExistence type="predicted"/>
<evidence type="ECO:0000313" key="2">
    <source>
        <dbReference type="Proteomes" id="UP001056120"/>
    </source>
</evidence>
<sequence>MHDSGSSVGIFLDPFDPFVLQLNPLTHRSLQRLLYSNRLGYCYQATNCCGLLCITHHISNLSLSIYPSISKTHSSVFLYKKMGRAPCCAKVGLHRGAWSDEEDKLLTDYIQTHGEGQWRSLPSKAGLLRCGKSCRLRWMNYLRPGIKRGSFTAEENDTIIRLHSVHGNRWSFIATELPGRTDNEIKNHWNSHLKRKPIDGDCENKKKPNKKRKTDQKPKKVKTAEKPVPQLASTSSSMSSSQSVSLTLRKNDSFDYGASSCGTIDQGDQVDLLATDFSWPNWSPLFEIDGSGSMNCHDLAFDGCDLLMSSDDESKMLEKLYCEYLNLLEDGEGV</sequence>